<reference evidence="1 2" key="1">
    <citation type="submission" date="2024-05" db="EMBL/GenBank/DDBJ databases">
        <title>A draft genome resource for the thread blight pathogen Marasmius tenuissimus strain MS-2.</title>
        <authorList>
            <person name="Yulfo-Soto G.E."/>
            <person name="Baruah I.K."/>
            <person name="Amoako-Attah I."/>
            <person name="Bukari Y."/>
            <person name="Meinhardt L.W."/>
            <person name="Bailey B.A."/>
            <person name="Cohen S.P."/>
        </authorList>
    </citation>
    <scope>NUCLEOTIDE SEQUENCE [LARGE SCALE GENOMIC DNA]</scope>
    <source>
        <strain evidence="1 2">MS-2</strain>
    </source>
</reference>
<evidence type="ECO:0000313" key="2">
    <source>
        <dbReference type="Proteomes" id="UP001437256"/>
    </source>
</evidence>
<organism evidence="1 2">
    <name type="scientific">Marasmius tenuissimus</name>
    <dbReference type="NCBI Taxonomy" id="585030"/>
    <lineage>
        <taxon>Eukaryota</taxon>
        <taxon>Fungi</taxon>
        <taxon>Dikarya</taxon>
        <taxon>Basidiomycota</taxon>
        <taxon>Agaricomycotina</taxon>
        <taxon>Agaricomycetes</taxon>
        <taxon>Agaricomycetidae</taxon>
        <taxon>Agaricales</taxon>
        <taxon>Marasmiineae</taxon>
        <taxon>Marasmiaceae</taxon>
        <taxon>Marasmius</taxon>
    </lineage>
</organism>
<protein>
    <submittedName>
        <fullName evidence="1">Uncharacterized protein</fullName>
    </submittedName>
</protein>
<gene>
    <name evidence="1" type="ORF">AAF712_006655</name>
</gene>
<dbReference type="EMBL" id="JBBXMP010000036">
    <property type="protein sequence ID" value="KAL0066396.1"/>
    <property type="molecule type" value="Genomic_DNA"/>
</dbReference>
<accession>A0ABR2ZXE9</accession>
<name>A0ABR2ZXE9_9AGAR</name>
<evidence type="ECO:0000313" key="1">
    <source>
        <dbReference type="EMBL" id="KAL0066396.1"/>
    </source>
</evidence>
<comment type="caution">
    <text evidence="1">The sequence shown here is derived from an EMBL/GenBank/DDBJ whole genome shotgun (WGS) entry which is preliminary data.</text>
</comment>
<proteinExistence type="predicted"/>
<keyword evidence="2" id="KW-1185">Reference proteome</keyword>
<dbReference type="Proteomes" id="UP001437256">
    <property type="component" value="Unassembled WGS sequence"/>
</dbReference>
<sequence length="369" mass="42152">MIEHKCGLNRRLRIPLDPEEQWFVLEYSGSSNSDPHHTHPVPVLDKVSSYLKDDYKACVKANGPGKSQRQIEKSPVTTMMLGGKTPSEHNPALLNSRTKRQIIQTVKKERHPDGLGITGVVAMLEKDKKKLVEERYVQRVVLDNSQAGTMVVTGYKRLIELLHEVPAFEGDATYKRVNEDNFKEWEMVIFHKALSRSVTIMRVYIERETTDTFELMFDEIQRLVLQLTNRTLAFKKLQKDGNILCILSDMCIPQVIGASRSLLKTATHGPTTDDPEVIARHVFKLCHVHIQRGINQLALALKDHPPEALGYIKGCTTHIKTWKDVKNFDKWVSKLGNKQVSGENFLLWIPISKLIYDLRHRLVESEKGS</sequence>